<dbReference type="InterPro" id="IPR002591">
    <property type="entry name" value="Phosphodiest/P_Trfase"/>
</dbReference>
<dbReference type="RefSeq" id="WP_264555531.1">
    <property type="nucleotide sequence ID" value="NZ_CP109979.1"/>
</dbReference>
<evidence type="ECO:0000313" key="2">
    <source>
        <dbReference type="Proteomes" id="UP001596417"/>
    </source>
</evidence>
<dbReference type="Proteomes" id="UP001596417">
    <property type="component" value="Unassembled WGS sequence"/>
</dbReference>
<sequence length="340" mass="38744">MGKSLLVVGWDAATRAHLSGDLDLPFFNSLSASDTLLPEPIWQNREVDSGTAWTTITTGLSMWDHRVATLTGMVEHPNVLRAFSKFDTLIPRNLFGVPARIWARKHILGKQPTNDDIRYKRVWHYLPNSLSFAVPLTYPPKPTDGVTVSGFPSPSVTVQPDQLEKAVQQRYDGEPRRTHDSNGGFDESYTEDLFSVHKQEVETVCWLDGQTEFQFYFVVFTLLDRLLHVVDRGDEDIERAYKRLDTSTRTLIDQIDPDDVLILSDHGMRYAPRGKWRHIHDEKQGIWAGTTDFGLETHLDVTPTILDYYGVSMDDPTYDAETVVENTDEIEDRLSNLGYL</sequence>
<reference evidence="1 2" key="1">
    <citation type="journal article" date="2019" name="Int. J. Syst. Evol. Microbiol.">
        <title>The Global Catalogue of Microorganisms (GCM) 10K type strain sequencing project: providing services to taxonomists for standard genome sequencing and annotation.</title>
        <authorList>
            <consortium name="The Broad Institute Genomics Platform"/>
            <consortium name="The Broad Institute Genome Sequencing Center for Infectious Disease"/>
            <person name="Wu L."/>
            <person name="Ma J."/>
        </authorList>
    </citation>
    <scope>NUCLEOTIDE SEQUENCE [LARGE SCALE GENOMIC DNA]</scope>
    <source>
        <strain evidence="1 2">RDMS1</strain>
    </source>
</reference>
<dbReference type="AlphaFoldDB" id="A0ABD5YUI1"/>
<evidence type="ECO:0000313" key="1">
    <source>
        <dbReference type="EMBL" id="MFC7191644.1"/>
    </source>
</evidence>
<comment type="caution">
    <text evidence="1">The sequence shown here is derived from an EMBL/GenBank/DDBJ whole genome shotgun (WGS) entry which is preliminary data.</text>
</comment>
<dbReference type="InterPro" id="IPR017850">
    <property type="entry name" value="Alkaline_phosphatase_core_sf"/>
</dbReference>
<organism evidence="1 2">
    <name type="scientific">Halocatena marina</name>
    <dbReference type="NCBI Taxonomy" id="2934937"/>
    <lineage>
        <taxon>Archaea</taxon>
        <taxon>Methanobacteriati</taxon>
        <taxon>Methanobacteriota</taxon>
        <taxon>Stenosarchaea group</taxon>
        <taxon>Halobacteria</taxon>
        <taxon>Halobacteriales</taxon>
        <taxon>Natronomonadaceae</taxon>
        <taxon>Halocatena</taxon>
    </lineage>
</organism>
<name>A0ABD5YUI1_9EURY</name>
<protein>
    <submittedName>
        <fullName evidence="1">Alkaline phosphatase family protein</fullName>
    </submittedName>
</protein>
<proteinExistence type="predicted"/>
<dbReference type="SUPFAM" id="SSF53649">
    <property type="entry name" value="Alkaline phosphatase-like"/>
    <property type="match status" value="1"/>
</dbReference>
<accession>A0ABD5YUI1</accession>
<dbReference type="EMBL" id="JBHTAX010000001">
    <property type="protein sequence ID" value="MFC7191644.1"/>
    <property type="molecule type" value="Genomic_DNA"/>
</dbReference>
<dbReference type="Gene3D" id="3.40.720.10">
    <property type="entry name" value="Alkaline Phosphatase, subunit A"/>
    <property type="match status" value="1"/>
</dbReference>
<keyword evidence="2" id="KW-1185">Reference proteome</keyword>
<dbReference type="GeneID" id="76201406"/>
<dbReference type="Pfam" id="PF01663">
    <property type="entry name" value="Phosphodiest"/>
    <property type="match status" value="1"/>
</dbReference>
<gene>
    <name evidence="1" type="ORF">ACFQL7_18855</name>
</gene>